<feature type="chain" id="PRO_5007469560" description="Copper resistance protein CopB" evidence="1">
    <location>
        <begin position="24"/>
        <end position="235"/>
    </location>
</feature>
<evidence type="ECO:0008006" key="4">
    <source>
        <dbReference type="Google" id="ProtNLM"/>
    </source>
</evidence>
<dbReference type="Proteomes" id="UP000070299">
    <property type="component" value="Unassembled WGS sequence"/>
</dbReference>
<protein>
    <recommendedName>
        <fullName evidence="4">Copper resistance protein CopB</fullName>
    </recommendedName>
</protein>
<feature type="signal peptide" evidence="1">
    <location>
        <begin position="1"/>
        <end position="23"/>
    </location>
</feature>
<dbReference type="EMBL" id="LSNE01000003">
    <property type="protein sequence ID" value="KXI30341.1"/>
    <property type="molecule type" value="Genomic_DNA"/>
</dbReference>
<evidence type="ECO:0000313" key="2">
    <source>
        <dbReference type="EMBL" id="KXI30341.1"/>
    </source>
</evidence>
<dbReference type="AlphaFoldDB" id="A0A136A545"/>
<dbReference type="STRING" id="1799789.AX660_10210"/>
<name>A0A136A545_9ALTE</name>
<comment type="caution">
    <text evidence="2">The sequence shown here is derived from an EMBL/GenBank/DDBJ whole genome shotgun (WGS) entry which is preliminary data.</text>
</comment>
<keyword evidence="3" id="KW-1185">Reference proteome</keyword>
<reference evidence="3" key="1">
    <citation type="submission" date="2016-02" db="EMBL/GenBank/DDBJ databases">
        <authorList>
            <person name="Schultz-Johansen M."/>
            <person name="Glaring M.A."/>
            <person name="Bech P.K."/>
            <person name="Stougaard P."/>
        </authorList>
    </citation>
    <scope>NUCLEOTIDE SEQUENCE [LARGE SCALE GENOMIC DNA]</scope>
    <source>
        <strain evidence="3">S66</strain>
    </source>
</reference>
<evidence type="ECO:0000256" key="1">
    <source>
        <dbReference type="SAM" id="SignalP"/>
    </source>
</evidence>
<evidence type="ECO:0000313" key="3">
    <source>
        <dbReference type="Proteomes" id="UP000070299"/>
    </source>
</evidence>
<sequence length="235" mass="27562">MNILRLIFILGLSLLGFAEQVWADGNPVDKVYHPRVVANERKFEWRFASRQTSEENVLAQRFAYGQALTEYLIVEAYISGERDETDDYGLQGYELEARYMLTEQGQYWADWGVLVEFEKQHDEGNYEITTGLLFEKEFTHTSLTMNALLVYEWGDSIDKEYETEFRLQYRYRFMPEVQPAIEIYTGEDFVGIGPAFMGVHRYEGIKQLKWELAFISGLNGKGKDHTLRFALEYDF</sequence>
<organism evidence="2 3">
    <name type="scientific">Paraglaciecola hydrolytica</name>
    <dbReference type="NCBI Taxonomy" id="1799789"/>
    <lineage>
        <taxon>Bacteria</taxon>
        <taxon>Pseudomonadati</taxon>
        <taxon>Pseudomonadota</taxon>
        <taxon>Gammaproteobacteria</taxon>
        <taxon>Alteromonadales</taxon>
        <taxon>Alteromonadaceae</taxon>
        <taxon>Paraglaciecola</taxon>
    </lineage>
</organism>
<keyword evidence="1" id="KW-0732">Signal</keyword>
<accession>A0A136A545</accession>
<proteinExistence type="predicted"/>
<gene>
    <name evidence="2" type="ORF">AX660_10210</name>
</gene>